<dbReference type="GO" id="GO:0016491">
    <property type="term" value="F:oxidoreductase activity"/>
    <property type="evidence" value="ECO:0007669"/>
    <property type="project" value="UniProtKB-KW"/>
</dbReference>
<feature type="domain" description="Ferric reductase NAD binding" evidence="4">
    <location>
        <begin position="86"/>
        <end position="157"/>
    </location>
</feature>
<dbReference type="InterPro" id="IPR039261">
    <property type="entry name" value="FNR_nucleotide-bd"/>
</dbReference>
<keyword evidence="2" id="KW-0472">Membrane</keyword>
<dbReference type="AlphaFoldDB" id="A0A2P2K0N1"/>
<feature type="signal peptide" evidence="3">
    <location>
        <begin position="1"/>
        <end position="20"/>
    </location>
</feature>
<organism evidence="5">
    <name type="scientific">Rhizophora mucronata</name>
    <name type="common">Asiatic mangrove</name>
    <dbReference type="NCBI Taxonomy" id="61149"/>
    <lineage>
        <taxon>Eukaryota</taxon>
        <taxon>Viridiplantae</taxon>
        <taxon>Streptophyta</taxon>
        <taxon>Embryophyta</taxon>
        <taxon>Tracheophyta</taxon>
        <taxon>Spermatophyta</taxon>
        <taxon>Magnoliopsida</taxon>
        <taxon>eudicotyledons</taxon>
        <taxon>Gunneridae</taxon>
        <taxon>Pentapetalae</taxon>
        <taxon>rosids</taxon>
        <taxon>fabids</taxon>
        <taxon>Malpighiales</taxon>
        <taxon>Rhizophoraceae</taxon>
        <taxon>Rhizophora</taxon>
    </lineage>
</organism>
<keyword evidence="3" id="KW-0732">Signal</keyword>
<feature type="chain" id="PRO_5015155517" evidence="3">
    <location>
        <begin position="21"/>
        <end position="183"/>
    </location>
</feature>
<protein>
    <submittedName>
        <fullName evidence="5">Ferric reduction oxidase 8</fullName>
    </submittedName>
</protein>
<feature type="transmembrane region" description="Helical" evidence="2">
    <location>
        <begin position="58"/>
        <end position="78"/>
    </location>
</feature>
<dbReference type="Gene3D" id="3.40.50.80">
    <property type="entry name" value="Nucleotide-binding domain of ferredoxin-NADP reductase (FNR) module"/>
    <property type="match status" value="1"/>
</dbReference>
<reference evidence="5" key="1">
    <citation type="submission" date="2018-02" db="EMBL/GenBank/DDBJ databases">
        <title>Rhizophora mucronata_Transcriptome.</title>
        <authorList>
            <person name="Meera S.P."/>
            <person name="Sreeshan A."/>
            <person name="Augustine A."/>
        </authorList>
    </citation>
    <scope>NUCLEOTIDE SEQUENCE</scope>
    <source>
        <tissue evidence="5">Leaf</tissue>
    </source>
</reference>
<evidence type="ECO:0000256" key="3">
    <source>
        <dbReference type="SAM" id="SignalP"/>
    </source>
</evidence>
<keyword evidence="1" id="KW-0560">Oxidoreductase</keyword>
<dbReference type="InterPro" id="IPR013121">
    <property type="entry name" value="Fe_red_NAD-bd_6"/>
</dbReference>
<keyword evidence="2" id="KW-1133">Transmembrane helix</keyword>
<dbReference type="EMBL" id="GGEC01018781">
    <property type="protein sequence ID" value="MBW99264.1"/>
    <property type="molecule type" value="Transcribed_RNA"/>
</dbReference>
<name>A0A2P2K0N1_RHIMU</name>
<evidence type="ECO:0000256" key="1">
    <source>
        <dbReference type="ARBA" id="ARBA00023002"/>
    </source>
</evidence>
<evidence type="ECO:0000259" key="4">
    <source>
        <dbReference type="Pfam" id="PF08030"/>
    </source>
</evidence>
<evidence type="ECO:0000313" key="5">
    <source>
        <dbReference type="EMBL" id="MBW99264.1"/>
    </source>
</evidence>
<keyword evidence="2" id="KW-0812">Transmembrane</keyword>
<dbReference type="Pfam" id="PF08030">
    <property type="entry name" value="NAD_binding_6"/>
    <property type="match status" value="1"/>
</dbReference>
<proteinExistence type="predicted"/>
<accession>A0A2P2K0N1</accession>
<sequence>MVLATMTALSAIVFLVCLMGLNHFFAPNGKKVAASEQKAVSFEKKVSKEKTPSSVDDLLLLCSFIISMLSSTFLVIILRWKKLKEEIPPVSQKQRNANQLSSVETRSPIEEHDIYFGERPNFQDVFSKLPIETGGLDIGVLVCGPETMKESVASICQLKNQGLNMGAKGKKPYFYFHSLNFTL</sequence>
<evidence type="ECO:0000256" key="2">
    <source>
        <dbReference type="SAM" id="Phobius"/>
    </source>
</evidence>